<dbReference type="Proteomes" id="UP000500882">
    <property type="component" value="Chromosome"/>
</dbReference>
<evidence type="ECO:0000313" key="1">
    <source>
        <dbReference type="EMBL" id="BCA52212.1"/>
    </source>
</evidence>
<accession>A0A679HTM0</accession>
<proteinExistence type="predicted"/>
<name>A0A679HTM0_BACT4</name>
<evidence type="ECO:0000313" key="2">
    <source>
        <dbReference type="Proteomes" id="UP000500882"/>
    </source>
</evidence>
<organism evidence="1 2">
    <name type="scientific">Bacteroides thetaiotaomicron</name>
    <dbReference type="NCBI Taxonomy" id="818"/>
    <lineage>
        <taxon>Bacteria</taxon>
        <taxon>Pseudomonadati</taxon>
        <taxon>Bacteroidota</taxon>
        <taxon>Bacteroidia</taxon>
        <taxon>Bacteroidales</taxon>
        <taxon>Bacteroidaceae</taxon>
        <taxon>Bacteroides</taxon>
    </lineage>
</organism>
<dbReference type="EMBL" id="AP022660">
    <property type="protein sequence ID" value="BCA52212.1"/>
    <property type="molecule type" value="Genomic_DNA"/>
</dbReference>
<dbReference type="AlphaFoldDB" id="A0A679HTM0"/>
<reference evidence="1 2" key="1">
    <citation type="submission" date="2020-02" db="EMBL/GenBank/DDBJ databases">
        <title>Whole-genome sequencing and comparative analysis of the genomes of Bacteroides thetaiotaomicron and Escherichia coli isolated from a healthy resident in Vietnam.</title>
        <authorList>
            <person name="Mohsin M."/>
            <person name="Tanaka K."/>
            <person name="Kawahara R."/>
            <person name="Kondo S."/>
            <person name="Noguchi H."/>
            <person name="Motooka D."/>
            <person name="Nakamura S."/>
            <person name="Khong D.T."/>
            <person name="Nguyen T.N."/>
            <person name="Tran H.T."/>
            <person name="Yamamoto Y."/>
        </authorList>
    </citation>
    <scope>NUCLEOTIDE SEQUENCE [LARGE SCALE GENOMIC DNA]</scope>
    <source>
        <strain evidence="1 2">F9-2</strain>
    </source>
</reference>
<protein>
    <submittedName>
        <fullName evidence="1">Uncharacterized protein</fullName>
    </submittedName>
</protein>
<sequence>MWQSEEIHNELILLYHEDSKVYIAIKDDFLPMIGIDLKKNPKTAVVSPPEFDVLF</sequence>
<gene>
    <name evidence="1" type="ORF">BatF92_41540</name>
</gene>